<organism evidence="1 2">
    <name type="scientific">Lindgomyces ingoldianus</name>
    <dbReference type="NCBI Taxonomy" id="673940"/>
    <lineage>
        <taxon>Eukaryota</taxon>
        <taxon>Fungi</taxon>
        <taxon>Dikarya</taxon>
        <taxon>Ascomycota</taxon>
        <taxon>Pezizomycotina</taxon>
        <taxon>Dothideomycetes</taxon>
        <taxon>Pleosporomycetidae</taxon>
        <taxon>Pleosporales</taxon>
        <taxon>Lindgomycetaceae</taxon>
        <taxon>Lindgomyces</taxon>
    </lineage>
</organism>
<comment type="caution">
    <text evidence="1">The sequence shown here is derived from an EMBL/GenBank/DDBJ whole genome shotgun (WGS) entry which is preliminary data.</text>
</comment>
<accession>A0ACB6QCR9</accession>
<evidence type="ECO:0000313" key="1">
    <source>
        <dbReference type="EMBL" id="KAF2463912.1"/>
    </source>
</evidence>
<proteinExistence type="predicted"/>
<dbReference type="EMBL" id="MU003544">
    <property type="protein sequence ID" value="KAF2463912.1"/>
    <property type="molecule type" value="Genomic_DNA"/>
</dbReference>
<dbReference type="Proteomes" id="UP000799755">
    <property type="component" value="Unassembled WGS sequence"/>
</dbReference>
<protein>
    <submittedName>
        <fullName evidence="1">Uncharacterized protein</fullName>
    </submittedName>
</protein>
<gene>
    <name evidence="1" type="ORF">BDR25DRAFT_362351</name>
</gene>
<keyword evidence="2" id="KW-1185">Reference proteome</keyword>
<sequence length="308" mass="33208">MHRARHQSSTSALRVHCLRTANYHKSLLMLIDLNSFQFPSLSYYQHEIYFQSNTPGPTGEFFFSLGPPATERCFPSAWYPDVVYSPGVCPIGYTAVAQETSTVSSRVITEATCCPRYITRSIYSHTTRHCFSKIGESTSLVWTANGKATTGSVGPGDGINAWGIKIQLQGTGERLSSSTALPTTQSSGPQTSLIIGVSVAGGVILLAALAFLIFFYRFRKRGDVKQSANLQDDNQQTDCQVLSSTHPENLSELSAVPTKPSVAEIVGKSINPGDIQLLQAHQKDSSGSGSGDGAQKQDVDKSALIELP</sequence>
<name>A0ACB6QCR9_9PLEO</name>
<reference evidence="1" key="1">
    <citation type="journal article" date="2020" name="Stud. Mycol.">
        <title>101 Dothideomycetes genomes: a test case for predicting lifestyles and emergence of pathogens.</title>
        <authorList>
            <person name="Haridas S."/>
            <person name="Albert R."/>
            <person name="Binder M."/>
            <person name="Bloem J."/>
            <person name="Labutti K."/>
            <person name="Salamov A."/>
            <person name="Andreopoulos B."/>
            <person name="Baker S."/>
            <person name="Barry K."/>
            <person name="Bills G."/>
            <person name="Bluhm B."/>
            <person name="Cannon C."/>
            <person name="Castanera R."/>
            <person name="Culley D."/>
            <person name="Daum C."/>
            <person name="Ezra D."/>
            <person name="Gonzalez J."/>
            <person name="Henrissat B."/>
            <person name="Kuo A."/>
            <person name="Liang C."/>
            <person name="Lipzen A."/>
            <person name="Lutzoni F."/>
            <person name="Magnuson J."/>
            <person name="Mondo S."/>
            <person name="Nolan M."/>
            <person name="Ohm R."/>
            <person name="Pangilinan J."/>
            <person name="Park H.-J."/>
            <person name="Ramirez L."/>
            <person name="Alfaro M."/>
            <person name="Sun H."/>
            <person name="Tritt A."/>
            <person name="Yoshinaga Y."/>
            <person name="Zwiers L.-H."/>
            <person name="Turgeon B."/>
            <person name="Goodwin S."/>
            <person name="Spatafora J."/>
            <person name="Crous P."/>
            <person name="Grigoriev I."/>
        </authorList>
    </citation>
    <scope>NUCLEOTIDE SEQUENCE</scope>
    <source>
        <strain evidence="1">ATCC 200398</strain>
    </source>
</reference>
<evidence type="ECO:0000313" key="2">
    <source>
        <dbReference type="Proteomes" id="UP000799755"/>
    </source>
</evidence>